<dbReference type="PROSITE" id="PS50850">
    <property type="entry name" value="MFS"/>
    <property type="match status" value="1"/>
</dbReference>
<dbReference type="GO" id="GO:0022857">
    <property type="term" value="F:transmembrane transporter activity"/>
    <property type="evidence" value="ECO:0007669"/>
    <property type="project" value="InterPro"/>
</dbReference>
<keyword evidence="3 6" id="KW-0812">Transmembrane</keyword>
<feature type="transmembrane region" description="Helical" evidence="6">
    <location>
        <begin position="269"/>
        <end position="287"/>
    </location>
</feature>
<proteinExistence type="predicted"/>
<dbReference type="Gene3D" id="1.20.1250.20">
    <property type="entry name" value="MFS general substrate transporter like domains"/>
    <property type="match status" value="2"/>
</dbReference>
<evidence type="ECO:0000256" key="5">
    <source>
        <dbReference type="ARBA" id="ARBA00023136"/>
    </source>
</evidence>
<organism evidence="8 9">
    <name type="scientific">Bacillus smithii 7_3_47FAA</name>
    <dbReference type="NCBI Taxonomy" id="665952"/>
    <lineage>
        <taxon>Bacteria</taxon>
        <taxon>Bacillati</taxon>
        <taxon>Bacillota</taxon>
        <taxon>Bacilli</taxon>
        <taxon>Bacillales</taxon>
        <taxon>Bacillaceae</taxon>
        <taxon>Bacillus</taxon>
    </lineage>
</organism>
<feature type="transmembrane region" description="Helical" evidence="6">
    <location>
        <begin position="109"/>
        <end position="127"/>
    </location>
</feature>
<dbReference type="Pfam" id="PF07690">
    <property type="entry name" value="MFS_1"/>
    <property type="match status" value="1"/>
</dbReference>
<dbReference type="HOGENOM" id="CLU_040537_2_0_9"/>
<keyword evidence="5 6" id="KW-0472">Membrane</keyword>
<evidence type="ECO:0000313" key="8">
    <source>
        <dbReference type="EMBL" id="EHL76960.1"/>
    </source>
</evidence>
<name>G9QMY9_9BACI</name>
<feature type="transmembrane region" description="Helical" evidence="6">
    <location>
        <begin position="177"/>
        <end position="198"/>
    </location>
</feature>
<feature type="transmembrane region" description="Helical" evidence="6">
    <location>
        <begin position="148"/>
        <end position="171"/>
    </location>
</feature>
<keyword evidence="2" id="KW-0813">Transport</keyword>
<dbReference type="CDD" id="cd17478">
    <property type="entry name" value="MFS_FsR"/>
    <property type="match status" value="1"/>
</dbReference>
<dbReference type="InterPro" id="IPR020846">
    <property type="entry name" value="MFS_dom"/>
</dbReference>
<gene>
    <name evidence="8" type="ORF">HMPREF1015_00906</name>
</gene>
<feature type="transmembrane region" description="Helical" evidence="6">
    <location>
        <begin position="383"/>
        <end position="403"/>
    </location>
</feature>
<comment type="subcellular location">
    <subcellularLocation>
        <location evidence="1">Cell membrane</location>
        <topology evidence="1">Multi-pass membrane protein</topology>
    </subcellularLocation>
</comment>
<feature type="transmembrane region" description="Helical" evidence="6">
    <location>
        <begin position="52"/>
        <end position="72"/>
    </location>
</feature>
<sequence length="415" mass="45325">MTSIAKEKQPMPKGAVATVYGILLAISTGHLVNDSIQSVVPAMYPILEHSLHITYAQIGLIAFMLNMTSSVMQPVFGVFADRRPTPFLLPFGMFMSTLGLIGFSISNEFWALLASVIFIGLGSAVFHPEGSRVAYMAAGSKRGLAQSIYQVGGNAGQSLAPLFTALIFVPLGQRGGLWFTFVTVMGIILLFMVSRWYSRQPVIIEKKRIQGAKPASQNTKIQQSISGKIKWAMVVLVFFVFARSWYYAGISNFYQFYLLDDYGLSIQEAQIYLFVFLVAGVLGTFFGGPLADRFGRRNIIAVSMLGSAPLAVLLPHVPLWMVIPMIALIGFVLMTSFSVTVVYAQELMPKKVGMASGLIVGLAFGMGGVGSVLFGSLADLFSIRFVMIFCSLLPLFGLVSWLLPRDEKVREITGQ</sequence>
<dbReference type="PANTHER" id="PTHR43129">
    <property type="entry name" value="FOSMIDOMYCIN RESISTANCE PROTEIN"/>
    <property type="match status" value="1"/>
</dbReference>
<evidence type="ECO:0000256" key="3">
    <source>
        <dbReference type="ARBA" id="ARBA00022692"/>
    </source>
</evidence>
<dbReference type="PANTHER" id="PTHR43129:SF1">
    <property type="entry name" value="FOSMIDOMYCIN RESISTANCE PROTEIN"/>
    <property type="match status" value="1"/>
</dbReference>
<feature type="transmembrane region" description="Helical" evidence="6">
    <location>
        <begin position="356"/>
        <end position="377"/>
    </location>
</feature>
<evidence type="ECO:0000256" key="4">
    <source>
        <dbReference type="ARBA" id="ARBA00022989"/>
    </source>
</evidence>
<evidence type="ECO:0000313" key="9">
    <source>
        <dbReference type="Proteomes" id="UP000011747"/>
    </source>
</evidence>
<dbReference type="PATRIC" id="fig|665952.3.peg.2478"/>
<dbReference type="SUPFAM" id="SSF103473">
    <property type="entry name" value="MFS general substrate transporter"/>
    <property type="match status" value="1"/>
</dbReference>
<dbReference type="Proteomes" id="UP000011747">
    <property type="component" value="Unassembled WGS sequence"/>
</dbReference>
<dbReference type="InterPro" id="IPR036259">
    <property type="entry name" value="MFS_trans_sf"/>
</dbReference>
<evidence type="ECO:0000256" key="1">
    <source>
        <dbReference type="ARBA" id="ARBA00004651"/>
    </source>
</evidence>
<feature type="transmembrane region" description="Helical" evidence="6">
    <location>
        <begin position="229"/>
        <end position="249"/>
    </location>
</feature>
<dbReference type="PROSITE" id="PS00216">
    <property type="entry name" value="SUGAR_TRANSPORT_1"/>
    <property type="match status" value="1"/>
</dbReference>
<feature type="transmembrane region" description="Helical" evidence="6">
    <location>
        <begin position="323"/>
        <end position="344"/>
    </location>
</feature>
<protein>
    <recommendedName>
        <fullName evidence="7">Major facilitator superfamily (MFS) profile domain-containing protein</fullName>
    </recommendedName>
</protein>
<comment type="caution">
    <text evidence="8">The sequence shown here is derived from an EMBL/GenBank/DDBJ whole genome shotgun (WGS) entry which is preliminary data.</text>
</comment>
<accession>G9QMY9</accession>
<reference evidence="8 9" key="1">
    <citation type="submission" date="2011-09" db="EMBL/GenBank/DDBJ databases">
        <title>The Genome Sequence of Bacillus smithii 7_3_47FAA.</title>
        <authorList>
            <consortium name="The Broad Institute Genome Sequencing Platform"/>
            <person name="Earl A."/>
            <person name="Ward D."/>
            <person name="Feldgarden M."/>
            <person name="Gevers D."/>
            <person name="Daigneault M."/>
            <person name="Strauss J."/>
            <person name="Allen-Vercoe E."/>
            <person name="Young S.K."/>
            <person name="Zeng Q."/>
            <person name="Gargeya S."/>
            <person name="Fitzgerald M."/>
            <person name="Haas B."/>
            <person name="Abouelleil A."/>
            <person name="Alvarado L."/>
            <person name="Arachchi H.M."/>
            <person name="Berlin A."/>
            <person name="Brown A."/>
            <person name="Chapman S.B."/>
            <person name="Chen Z."/>
            <person name="Dunbar C."/>
            <person name="Freedman E."/>
            <person name="Gearin G."/>
            <person name="Goldberg J."/>
            <person name="Griggs A."/>
            <person name="Gujja S."/>
            <person name="Heiman D."/>
            <person name="Howarth C."/>
            <person name="Larson L."/>
            <person name="Lui A."/>
            <person name="MacDonald P.J.P."/>
            <person name="Montmayeur A."/>
            <person name="Murphy C."/>
            <person name="Neiman D."/>
            <person name="Pearson M."/>
            <person name="Priest M."/>
            <person name="Roberts A."/>
            <person name="Saif S."/>
            <person name="Shea T."/>
            <person name="Shenoy N."/>
            <person name="Sisk P."/>
            <person name="Stolte C."/>
            <person name="Sykes S."/>
            <person name="Wortman J."/>
            <person name="Nusbaum C."/>
            <person name="Birren B."/>
        </authorList>
    </citation>
    <scope>NUCLEOTIDE SEQUENCE [LARGE SCALE GENOMIC DNA]</scope>
    <source>
        <strain evidence="8 9">7_3_47FAA</strain>
    </source>
</reference>
<dbReference type="AlphaFoldDB" id="G9QMY9"/>
<feature type="domain" description="Major facilitator superfamily (MFS) profile" evidence="7">
    <location>
        <begin position="22"/>
        <end position="408"/>
    </location>
</feature>
<dbReference type="InterPro" id="IPR005829">
    <property type="entry name" value="Sugar_transporter_CS"/>
</dbReference>
<dbReference type="EMBL" id="ACWF01000120">
    <property type="protein sequence ID" value="EHL76960.1"/>
    <property type="molecule type" value="Genomic_DNA"/>
</dbReference>
<feature type="transmembrane region" description="Helical" evidence="6">
    <location>
        <begin position="299"/>
        <end position="317"/>
    </location>
</feature>
<keyword evidence="4 6" id="KW-1133">Transmembrane helix</keyword>
<evidence type="ECO:0000259" key="7">
    <source>
        <dbReference type="PROSITE" id="PS50850"/>
    </source>
</evidence>
<dbReference type="InterPro" id="IPR011701">
    <property type="entry name" value="MFS"/>
</dbReference>
<evidence type="ECO:0000256" key="2">
    <source>
        <dbReference type="ARBA" id="ARBA00022448"/>
    </source>
</evidence>
<keyword evidence="9" id="KW-1185">Reference proteome</keyword>
<dbReference type="GO" id="GO:0005886">
    <property type="term" value="C:plasma membrane"/>
    <property type="evidence" value="ECO:0007669"/>
    <property type="project" value="UniProtKB-SubCell"/>
</dbReference>
<feature type="transmembrane region" description="Helical" evidence="6">
    <location>
        <begin position="84"/>
        <end position="103"/>
    </location>
</feature>
<feature type="transmembrane region" description="Helical" evidence="6">
    <location>
        <begin position="12"/>
        <end position="32"/>
    </location>
</feature>
<evidence type="ECO:0000256" key="6">
    <source>
        <dbReference type="SAM" id="Phobius"/>
    </source>
</evidence>
<dbReference type="RefSeq" id="WP_003354666.1">
    <property type="nucleotide sequence ID" value="NZ_JH414757.1"/>
</dbReference>